<name>A0A8S1MJ73_9CILI</name>
<sequence>MVDQSVSHLMIIRQHLEVIKSLFTYGMLKQDNQKSNQIIIFQSTLYASLPMVILQHLLVRANTFWLLDVKKVKLKQLIMFLS</sequence>
<reference evidence="1" key="1">
    <citation type="submission" date="2021-01" db="EMBL/GenBank/DDBJ databases">
        <authorList>
            <consortium name="Genoscope - CEA"/>
            <person name="William W."/>
        </authorList>
    </citation>
    <scope>NUCLEOTIDE SEQUENCE</scope>
</reference>
<protein>
    <submittedName>
        <fullName evidence="1">Uncharacterized protein</fullName>
    </submittedName>
</protein>
<accession>A0A8S1MJ73</accession>
<dbReference type="Proteomes" id="UP000692954">
    <property type="component" value="Unassembled WGS sequence"/>
</dbReference>
<evidence type="ECO:0000313" key="2">
    <source>
        <dbReference type="Proteomes" id="UP000692954"/>
    </source>
</evidence>
<organism evidence="1 2">
    <name type="scientific">Paramecium sonneborni</name>
    <dbReference type="NCBI Taxonomy" id="65129"/>
    <lineage>
        <taxon>Eukaryota</taxon>
        <taxon>Sar</taxon>
        <taxon>Alveolata</taxon>
        <taxon>Ciliophora</taxon>
        <taxon>Intramacronucleata</taxon>
        <taxon>Oligohymenophorea</taxon>
        <taxon>Peniculida</taxon>
        <taxon>Parameciidae</taxon>
        <taxon>Paramecium</taxon>
    </lineage>
</organism>
<evidence type="ECO:0000313" key="1">
    <source>
        <dbReference type="EMBL" id="CAD8078511.1"/>
    </source>
</evidence>
<proteinExistence type="predicted"/>
<comment type="caution">
    <text evidence="1">The sequence shown here is derived from an EMBL/GenBank/DDBJ whole genome shotgun (WGS) entry which is preliminary data.</text>
</comment>
<dbReference type="AlphaFoldDB" id="A0A8S1MJ73"/>
<dbReference type="EMBL" id="CAJJDN010000037">
    <property type="protein sequence ID" value="CAD8078511.1"/>
    <property type="molecule type" value="Genomic_DNA"/>
</dbReference>
<gene>
    <name evidence="1" type="ORF">PSON_ATCC_30995.1.T0370345</name>
</gene>
<keyword evidence="2" id="KW-1185">Reference proteome</keyword>